<sequence length="804" mass="90612">MLATSSIAEAPSAFLDRYCIECHASDDPSGEREFESLDLSQSHLDNQVAIQEIIDALTLRSMPPEDAEQPTTQERIHAIGDLTRRLSTMRQQTSSTGGKTVLRRLSNREYRRTIGDLLGLDMTMFDPTIEFPGDNLAGHFDNVGDTLVMSEHLLQRYLDAGDRCVEKALPDNRTSMEQTWTFRDDFFQQAELKAAHLRAFRNRCICLYDHPFNDKPEGAYGHVSNFRNGVPADGIYEVRVLAKAMNRDSPYGSRAVQIDLSEPFRMGVRPGDTRIGDMVHTQPVQPILGETVLSDDQFQWHTFRVPLDRGFAPRFTFENGSHDFRGSIGRVYRLHRDLLPERARNAKGIFAQRIDLITHGEIPHIRIDEVEVRGPLGADGPTQSERLLLGGSTFDESRAIELIGRFATRAFRRPIANGELARLSNFYRSRLDDGNRAYDAYKDTLKAVLCSPHFLYLQNIDETDEISNHAVAERLSYFLTSSMPDERLRSLADQGQLSDDKTLRSEAARLIASPRSDAFVADFLDSWLSLRSLGNMPPDPKEFWFFYAANLQHDMKVETRTFVRDLIDRNASALDLVDADYSFLNRDLAKLYGVENQVPVDEAGEFRRVRFADKTRGGLLGHASILTVSANGIETSPVIRGVWLLENILGTPTPPPPDDVPAIDPDTRGAQTIRDQLNKHRSDETCNQCHRKIDPLGFALEVFDPIGQHRLYYDAKRRIPIDASGQLPGGGPFVGPDGLRNELLQQKTFFVRTLTEALLTQALGRRIEPIDRAAVDKILNGLAKDNYPMADLIESIVVSDLFRR</sequence>
<dbReference type="InterPro" id="IPR013043">
    <property type="entry name" value="DUF1595"/>
</dbReference>
<dbReference type="InterPro" id="IPR013042">
    <property type="entry name" value="DUF1592"/>
</dbReference>
<feature type="domain" description="Cytochrome C Planctomycete-type" evidence="5">
    <location>
        <begin position="19"/>
        <end position="66"/>
    </location>
</feature>
<feature type="domain" description="DUF1588" evidence="3">
    <location>
        <begin position="616"/>
        <end position="710"/>
    </location>
</feature>
<feature type="domain" description="DUF1592" evidence="4">
    <location>
        <begin position="466"/>
        <end position="594"/>
    </location>
</feature>
<evidence type="ECO:0000259" key="2">
    <source>
        <dbReference type="Pfam" id="PF07626"/>
    </source>
</evidence>
<keyword evidence="8" id="KW-1185">Reference proteome</keyword>
<dbReference type="InterPro" id="IPR011429">
    <property type="entry name" value="Cyt_c_Planctomycete-type"/>
</dbReference>
<dbReference type="InterPro" id="IPR013039">
    <property type="entry name" value="DUF1588"/>
</dbReference>
<dbReference type="InterPro" id="IPR011478">
    <property type="entry name" value="DUF1585"/>
</dbReference>
<dbReference type="Pfam" id="PF07635">
    <property type="entry name" value="PSCyt1"/>
    <property type="match status" value="1"/>
</dbReference>
<evidence type="ECO:0000259" key="1">
    <source>
        <dbReference type="Pfam" id="PF07624"/>
    </source>
</evidence>
<dbReference type="Pfam" id="PF07631">
    <property type="entry name" value="PSD4"/>
    <property type="match status" value="1"/>
</dbReference>
<dbReference type="AlphaFoldDB" id="A0A7W5E347"/>
<gene>
    <name evidence="7" type="ORF">FHS27_005120</name>
</gene>
<evidence type="ECO:0000259" key="5">
    <source>
        <dbReference type="Pfam" id="PF07635"/>
    </source>
</evidence>
<dbReference type="Pfam" id="PF07627">
    <property type="entry name" value="PSCyt3"/>
    <property type="match status" value="1"/>
</dbReference>
<dbReference type="Pfam" id="PF07624">
    <property type="entry name" value="PSD2"/>
    <property type="match status" value="1"/>
</dbReference>
<dbReference type="InterPro" id="IPR013036">
    <property type="entry name" value="DUF1587"/>
</dbReference>
<feature type="domain" description="DUF1595" evidence="6">
    <location>
        <begin position="401"/>
        <end position="457"/>
    </location>
</feature>
<dbReference type="EMBL" id="JACHXU010000022">
    <property type="protein sequence ID" value="MBB3209280.1"/>
    <property type="molecule type" value="Genomic_DNA"/>
</dbReference>
<comment type="caution">
    <text evidence="7">The sequence shown here is derived from an EMBL/GenBank/DDBJ whole genome shotgun (WGS) entry which is preliminary data.</text>
</comment>
<proteinExistence type="predicted"/>
<feature type="domain" description="DUF1585" evidence="1">
    <location>
        <begin position="730"/>
        <end position="802"/>
    </location>
</feature>
<evidence type="ECO:0000259" key="6">
    <source>
        <dbReference type="Pfam" id="PF07637"/>
    </source>
</evidence>
<evidence type="ECO:0000313" key="8">
    <source>
        <dbReference type="Proteomes" id="UP000536179"/>
    </source>
</evidence>
<dbReference type="Proteomes" id="UP000536179">
    <property type="component" value="Unassembled WGS sequence"/>
</dbReference>
<organism evidence="7 8">
    <name type="scientific">Aporhodopirellula rubra</name>
    <dbReference type="NCBI Taxonomy" id="980271"/>
    <lineage>
        <taxon>Bacteria</taxon>
        <taxon>Pseudomonadati</taxon>
        <taxon>Planctomycetota</taxon>
        <taxon>Planctomycetia</taxon>
        <taxon>Pirellulales</taxon>
        <taxon>Pirellulaceae</taxon>
        <taxon>Aporhodopirellula</taxon>
    </lineage>
</organism>
<dbReference type="Pfam" id="PF07626">
    <property type="entry name" value="PSD3"/>
    <property type="match status" value="1"/>
</dbReference>
<protein>
    <submittedName>
        <fullName evidence="7">Uncharacterized protein</fullName>
    </submittedName>
</protein>
<evidence type="ECO:0000313" key="7">
    <source>
        <dbReference type="EMBL" id="MBB3209280.1"/>
    </source>
</evidence>
<evidence type="ECO:0000259" key="3">
    <source>
        <dbReference type="Pfam" id="PF07627"/>
    </source>
</evidence>
<evidence type="ECO:0000259" key="4">
    <source>
        <dbReference type="Pfam" id="PF07631"/>
    </source>
</evidence>
<reference evidence="7 8" key="1">
    <citation type="submission" date="2020-08" db="EMBL/GenBank/DDBJ databases">
        <title>Genomic Encyclopedia of Type Strains, Phase III (KMG-III): the genomes of soil and plant-associated and newly described type strains.</title>
        <authorList>
            <person name="Whitman W."/>
        </authorList>
    </citation>
    <scope>NUCLEOTIDE SEQUENCE [LARGE SCALE GENOMIC DNA]</scope>
    <source>
        <strain evidence="7 8">CECT 8075</strain>
    </source>
</reference>
<dbReference type="Pfam" id="PF07637">
    <property type="entry name" value="PSD5"/>
    <property type="match status" value="1"/>
</dbReference>
<name>A0A7W5E347_9BACT</name>
<accession>A0A7W5E347</accession>
<feature type="domain" description="DUF1587" evidence="2">
    <location>
        <begin position="103"/>
        <end position="169"/>
    </location>
</feature>